<dbReference type="Pfam" id="PF00296">
    <property type="entry name" value="Bac_luciferase"/>
    <property type="match status" value="1"/>
</dbReference>
<dbReference type="EMBL" id="BAABIS010000001">
    <property type="protein sequence ID" value="GAA4882539.1"/>
    <property type="molecule type" value="Genomic_DNA"/>
</dbReference>
<dbReference type="InterPro" id="IPR011251">
    <property type="entry name" value="Luciferase-like_dom"/>
</dbReference>
<dbReference type="Gene3D" id="3.20.20.30">
    <property type="entry name" value="Luciferase-like domain"/>
    <property type="match status" value="1"/>
</dbReference>
<evidence type="ECO:0000313" key="2">
    <source>
        <dbReference type="EMBL" id="GAA4882539.1"/>
    </source>
</evidence>
<dbReference type="InterPro" id="IPR050564">
    <property type="entry name" value="F420-G6PD/mer"/>
</dbReference>
<organism evidence="2 3">
    <name type="scientific">Kitasatospora terrestris</name>
    <dbReference type="NCBI Taxonomy" id="258051"/>
    <lineage>
        <taxon>Bacteria</taxon>
        <taxon>Bacillati</taxon>
        <taxon>Actinomycetota</taxon>
        <taxon>Actinomycetes</taxon>
        <taxon>Kitasatosporales</taxon>
        <taxon>Streptomycetaceae</taxon>
        <taxon>Kitasatospora</taxon>
    </lineage>
</organism>
<dbReference type="RefSeq" id="WP_345701280.1">
    <property type="nucleotide sequence ID" value="NZ_BAABIS010000001.1"/>
</dbReference>
<sequence>MAPQSPPPFPAPLGVDFTAGARPDAALTGIEQADRLGIDRALFSETAHDPFQLLALASGRTTRIELATGVAIAFARTPMTLAHSAWDLQRYSGGRAVIGLGSQVKPHITRRYAMPWDRPAARMREFVSATRAVWHSWQTGQRLAFRGDFYTHTLMTPFFDPGPLDHGAPRLLIAGVGPLMSRVAGEVGDGLVCHPLNSPSYLAERLLPGVLEARADSEAAGAAWTAGRPFEVSVSVLTATGRTEEELAASVTAVRERIAFYASTPAYRAVLDHHGWGALHDELHTLSMRGRWQEMGRLVDDDVLHTFAAVGDPAEAGRRIADRYTGIVSRVSVSLPDDADPADAFDVLAAIRSAA</sequence>
<keyword evidence="3" id="KW-1185">Reference proteome</keyword>
<gene>
    <name evidence="2" type="ORF">GCM10023235_73790</name>
</gene>
<evidence type="ECO:0000259" key="1">
    <source>
        <dbReference type="Pfam" id="PF00296"/>
    </source>
</evidence>
<accession>A0ABP9ELZ0</accession>
<dbReference type="PANTHER" id="PTHR43244">
    <property type="match status" value="1"/>
</dbReference>
<evidence type="ECO:0000313" key="3">
    <source>
        <dbReference type="Proteomes" id="UP001501752"/>
    </source>
</evidence>
<dbReference type="CDD" id="cd01097">
    <property type="entry name" value="Tetrahydromethanopterin_reductase"/>
    <property type="match status" value="1"/>
</dbReference>
<dbReference type="NCBIfam" id="TIGR03617">
    <property type="entry name" value="F420_MSMEG_2256"/>
    <property type="match status" value="1"/>
</dbReference>
<dbReference type="PANTHER" id="PTHR43244:SF2">
    <property type="entry name" value="CONSERVED HYPOTHETICAL ALANINE AND PROLINE-RICH PROTEIN"/>
    <property type="match status" value="1"/>
</dbReference>
<dbReference type="InterPro" id="IPR036661">
    <property type="entry name" value="Luciferase-like_sf"/>
</dbReference>
<protein>
    <submittedName>
        <fullName evidence="2">LLM class F420-dependent oxidoreductase</fullName>
    </submittedName>
</protein>
<dbReference type="Proteomes" id="UP001501752">
    <property type="component" value="Unassembled WGS sequence"/>
</dbReference>
<dbReference type="InterPro" id="IPR019919">
    <property type="entry name" value="Lucif-like_OxRdtase_MSMEG_2256"/>
</dbReference>
<reference evidence="3" key="1">
    <citation type="journal article" date="2019" name="Int. J. Syst. Evol. Microbiol.">
        <title>The Global Catalogue of Microorganisms (GCM) 10K type strain sequencing project: providing services to taxonomists for standard genome sequencing and annotation.</title>
        <authorList>
            <consortium name="The Broad Institute Genomics Platform"/>
            <consortium name="The Broad Institute Genome Sequencing Center for Infectious Disease"/>
            <person name="Wu L."/>
            <person name="Ma J."/>
        </authorList>
    </citation>
    <scope>NUCLEOTIDE SEQUENCE [LARGE SCALE GENOMIC DNA]</scope>
    <source>
        <strain evidence="3">JCM 13006</strain>
    </source>
</reference>
<feature type="domain" description="Luciferase-like" evidence="1">
    <location>
        <begin position="17"/>
        <end position="325"/>
    </location>
</feature>
<comment type="caution">
    <text evidence="2">The sequence shown here is derived from an EMBL/GenBank/DDBJ whole genome shotgun (WGS) entry which is preliminary data.</text>
</comment>
<dbReference type="SUPFAM" id="SSF51679">
    <property type="entry name" value="Bacterial luciferase-like"/>
    <property type="match status" value="1"/>
</dbReference>
<name>A0ABP9ELZ0_9ACTN</name>
<proteinExistence type="predicted"/>